<dbReference type="EMBL" id="PYAS01000016">
    <property type="protein sequence ID" value="PSL23482.1"/>
    <property type="molecule type" value="Genomic_DNA"/>
</dbReference>
<gene>
    <name evidence="2" type="ORF">CLV60_11637</name>
</gene>
<name>A0A2P8FP27_9BACT</name>
<organism evidence="2 3">
    <name type="scientific">Dyadobacter jiangsuensis</name>
    <dbReference type="NCBI Taxonomy" id="1591085"/>
    <lineage>
        <taxon>Bacteria</taxon>
        <taxon>Pseudomonadati</taxon>
        <taxon>Bacteroidota</taxon>
        <taxon>Cytophagia</taxon>
        <taxon>Cytophagales</taxon>
        <taxon>Spirosomataceae</taxon>
        <taxon>Dyadobacter</taxon>
    </lineage>
</organism>
<comment type="caution">
    <text evidence="2">The sequence shown here is derived from an EMBL/GenBank/DDBJ whole genome shotgun (WGS) entry which is preliminary data.</text>
</comment>
<evidence type="ECO:0000313" key="3">
    <source>
        <dbReference type="Proteomes" id="UP000241964"/>
    </source>
</evidence>
<keyword evidence="1" id="KW-1133">Transmembrane helix</keyword>
<reference evidence="2 3" key="1">
    <citation type="submission" date="2018-03" db="EMBL/GenBank/DDBJ databases">
        <title>Genomic Encyclopedia of Archaeal and Bacterial Type Strains, Phase II (KMG-II): from individual species to whole genera.</title>
        <authorList>
            <person name="Goeker M."/>
        </authorList>
    </citation>
    <scope>NUCLEOTIDE SEQUENCE [LARGE SCALE GENOMIC DNA]</scope>
    <source>
        <strain evidence="2 3">DSM 29057</strain>
    </source>
</reference>
<accession>A0A2P8FP27</accession>
<feature type="transmembrane region" description="Helical" evidence="1">
    <location>
        <begin position="31"/>
        <end position="49"/>
    </location>
</feature>
<sequence length="62" mass="7005">MKRMEAKLEVLTASSKVAGGFLVFGLSPAEYAGICTALYFFVQTLYIIWKWNKERKLDVSGK</sequence>
<evidence type="ECO:0000313" key="2">
    <source>
        <dbReference type="EMBL" id="PSL23482.1"/>
    </source>
</evidence>
<dbReference type="AlphaFoldDB" id="A0A2P8FP27"/>
<keyword evidence="1" id="KW-0472">Membrane</keyword>
<proteinExistence type="predicted"/>
<keyword evidence="3" id="KW-1185">Reference proteome</keyword>
<protein>
    <submittedName>
        <fullName evidence="2">Uncharacterized protein</fullName>
    </submittedName>
</protein>
<keyword evidence="1" id="KW-0812">Transmembrane</keyword>
<dbReference type="Proteomes" id="UP000241964">
    <property type="component" value="Unassembled WGS sequence"/>
</dbReference>
<evidence type="ECO:0000256" key="1">
    <source>
        <dbReference type="SAM" id="Phobius"/>
    </source>
</evidence>